<dbReference type="OrthoDB" id="9793216at2"/>
<gene>
    <name evidence="2" type="ORF">D0Y96_07600</name>
</gene>
<reference evidence="2 3" key="1">
    <citation type="submission" date="2018-08" db="EMBL/GenBank/DDBJ databases">
        <title>Acidipila sp. 4G-K13, an acidobacterium isolated from forest soil.</title>
        <authorList>
            <person name="Gao Z.-H."/>
            <person name="Qiu L.-H."/>
        </authorList>
    </citation>
    <scope>NUCLEOTIDE SEQUENCE [LARGE SCALE GENOMIC DNA]</scope>
    <source>
        <strain evidence="2 3">4G-K13</strain>
    </source>
</reference>
<dbReference type="Gene3D" id="1.20.120.450">
    <property type="entry name" value="dinb family like domain"/>
    <property type="match status" value="1"/>
</dbReference>
<dbReference type="Proteomes" id="UP000264702">
    <property type="component" value="Unassembled WGS sequence"/>
</dbReference>
<dbReference type="AlphaFoldDB" id="A0A372IPF7"/>
<feature type="domain" description="DinB-like" evidence="1">
    <location>
        <begin position="20"/>
        <end position="154"/>
    </location>
</feature>
<dbReference type="InterPro" id="IPR024775">
    <property type="entry name" value="DinB-like"/>
</dbReference>
<accession>A0A372IPF7</accession>
<name>A0A372IPF7_9BACT</name>
<evidence type="ECO:0000313" key="2">
    <source>
        <dbReference type="EMBL" id="RFU16621.1"/>
    </source>
</evidence>
<dbReference type="SUPFAM" id="SSF109854">
    <property type="entry name" value="DinB/YfiT-like putative metalloenzymes"/>
    <property type="match status" value="1"/>
</dbReference>
<dbReference type="EMBL" id="QVQT01000003">
    <property type="protein sequence ID" value="RFU16621.1"/>
    <property type="molecule type" value="Genomic_DNA"/>
</dbReference>
<evidence type="ECO:0000259" key="1">
    <source>
        <dbReference type="Pfam" id="PF12867"/>
    </source>
</evidence>
<sequence length="163" mass="17627">MSIANPYDSFLAGQDPLPILAATPAKLASLAEAIGSGLITVSPVPGKWSPRDILCHLADCEIAFSFRLRQTLAEDAHIIQPFDQDHWARPYSALGATEALATFIALRTWNLRLFQASLPASAAKPVSHPERGSMTFLTIVETMAGHDLNHLAQLERLAVSRSA</sequence>
<dbReference type="InterPro" id="IPR034660">
    <property type="entry name" value="DinB/YfiT-like"/>
</dbReference>
<dbReference type="Pfam" id="PF12867">
    <property type="entry name" value="DinB_2"/>
    <property type="match status" value="1"/>
</dbReference>
<proteinExistence type="predicted"/>
<protein>
    <submittedName>
        <fullName evidence="2">DinB family protein</fullName>
    </submittedName>
</protein>
<dbReference type="RefSeq" id="WP_117298789.1">
    <property type="nucleotide sequence ID" value="NZ_QVQT02000003.1"/>
</dbReference>
<evidence type="ECO:0000313" key="3">
    <source>
        <dbReference type="Proteomes" id="UP000264702"/>
    </source>
</evidence>
<organism evidence="2 3">
    <name type="scientific">Paracidobacterium acidisoli</name>
    <dbReference type="NCBI Taxonomy" id="2303751"/>
    <lineage>
        <taxon>Bacteria</taxon>
        <taxon>Pseudomonadati</taxon>
        <taxon>Acidobacteriota</taxon>
        <taxon>Terriglobia</taxon>
        <taxon>Terriglobales</taxon>
        <taxon>Acidobacteriaceae</taxon>
        <taxon>Paracidobacterium</taxon>
    </lineage>
</organism>
<comment type="caution">
    <text evidence="2">The sequence shown here is derived from an EMBL/GenBank/DDBJ whole genome shotgun (WGS) entry which is preliminary data.</text>
</comment>
<keyword evidence="3" id="KW-1185">Reference proteome</keyword>